<organism evidence="10 11">
    <name type="scientific">Candidatus Magnetoglobus multicellularis str. Araruama</name>
    <dbReference type="NCBI Taxonomy" id="890399"/>
    <lineage>
        <taxon>Bacteria</taxon>
        <taxon>Pseudomonadati</taxon>
        <taxon>Thermodesulfobacteriota</taxon>
        <taxon>Desulfobacteria</taxon>
        <taxon>Desulfobacterales</taxon>
        <taxon>Desulfobacteraceae</taxon>
        <taxon>Candidatus Magnetoglobus</taxon>
    </lineage>
</organism>
<evidence type="ECO:0000256" key="2">
    <source>
        <dbReference type="ARBA" id="ARBA00010062"/>
    </source>
</evidence>
<dbReference type="InterPro" id="IPR006685">
    <property type="entry name" value="MscS_channel_2nd"/>
</dbReference>
<reference evidence="11" key="1">
    <citation type="submission" date="2012-11" db="EMBL/GenBank/DDBJ databases">
        <authorList>
            <person name="Lucero-Rivera Y.E."/>
            <person name="Tovar-Ramirez D."/>
        </authorList>
    </citation>
    <scope>NUCLEOTIDE SEQUENCE [LARGE SCALE GENOMIC DNA]</scope>
    <source>
        <strain evidence="11">Araruama</strain>
    </source>
</reference>
<accession>A0A1V1PAB7</accession>
<dbReference type="InterPro" id="IPR010920">
    <property type="entry name" value="LSM_dom_sf"/>
</dbReference>
<dbReference type="InterPro" id="IPR028081">
    <property type="entry name" value="Leu-bd"/>
</dbReference>
<sequence>MKLKRFIAIVTGLLVIILMMNLILHHTPSKDGIRIAVIGPMSGKYAVNGQSFVQGIQLFQKHLSTNKSVPIVFETFDDQNNADKAHDIARQIAQQNRHVAVIGHHYSSCSIRAGQIYKQFGIPAISPASTNINVTRNNDWYFRTIFNDYLQSQFLAVYVKKVLKKKHVSIIHEDLEYGAYLGQVFEKECKRLGVKISFKQSIQVNNPQQDQILSTMIDQLPIQKSDGILFLAMHAREGVRLIQMLKDRQISIPVITPDAFASQSFQKGFDHLPAEQQQPGFYTNGIYVITPIIYDTASEQGQQFRNDYIQAFSKEPGWHAAFAYDTTKVLYEVLTRTIDINSRLPINEERQALRDALAQISSIDKSINGITGYNYFNGHGDCPKPVSVGVYKQGRIISAMNQLQAESANQVHSSKKINAISLDNQRLTQTRVVYTGMKINEISDINIRALLFSIDCYLWFRFKGDLNTEEIVFKNASVPFMIKKVKETITDDGAKYHLYHLKGRFKADFLPYKLSFGQHLLGLSFHHKSLNRNQLIYVVDMIGMEMNNQNALLAQLNTGNVINPSYGWMADQVQFFQSSSQESALGAPEYLDINSGLITYSQFNLGIRIKRSKFGLTQLNELFPGGFSIKLLIVSTIIIVFLTVIIRKQILFHSYSNTIWFIQTIVGFLMLLTCEIMLLNTLIEKTSMENVRLVKLFFDTLWWLLPAWCLNLSINRFIWNPLERKAHRKIPTVVKRFVAFIIFLLSIFGIIAFVFGERITGLLATSGVFAMIIGLAVQMNISNIFSGIALNIERPFRTGDWVKIGDFSEGQVLDISWRTTRMRSRDNSVRHVPNSIVSDNEITNYCFPHMDYENHFIIHIDPSHAPDRVKKIILDALLSVKEINNDPPPFVRFKGTTEFSTIYGVFYSSDQYAIKNQIEEIVWTRVFIHLKRANIHLAMRRHRIYMTNDVPIEEDETTLSNNLLKDIELFKPFSEVDRSFIIQRFRHHHYRPGHMIVRQGDDGESLFIIVEGVVSITINVENNKNVEVGRLGAENIFGEMALLTGEPRSANVISLTETHLLEISKDDIAPLIAAQPEISNLLGEILTQRKQMTNSILTNIDTNQKENTEIPKRVVSKILGYFGLSKSNT</sequence>
<feature type="transmembrane region" description="Helical" evidence="8">
    <location>
        <begin position="7"/>
        <end position="24"/>
    </location>
</feature>
<feature type="transmembrane region" description="Helical" evidence="8">
    <location>
        <begin position="658"/>
        <end position="680"/>
    </location>
</feature>
<dbReference type="GO" id="GO:0008381">
    <property type="term" value="F:mechanosensitive monoatomic ion channel activity"/>
    <property type="evidence" value="ECO:0007669"/>
    <property type="project" value="UniProtKB-ARBA"/>
</dbReference>
<gene>
    <name evidence="10" type="ORF">OMM_02289</name>
</gene>
<comment type="subcellular location">
    <subcellularLocation>
        <location evidence="1">Cell membrane</location>
        <topology evidence="1">Multi-pass membrane protein</topology>
    </subcellularLocation>
</comment>
<dbReference type="Gene3D" id="1.10.287.1260">
    <property type="match status" value="1"/>
</dbReference>
<evidence type="ECO:0000256" key="5">
    <source>
        <dbReference type="ARBA" id="ARBA00022729"/>
    </source>
</evidence>
<keyword evidence="3" id="KW-1003">Cell membrane</keyword>
<dbReference type="EMBL" id="ATBP01000233">
    <property type="protein sequence ID" value="ETR71706.1"/>
    <property type="molecule type" value="Genomic_DNA"/>
</dbReference>
<dbReference type="AlphaFoldDB" id="A0A1V1PAB7"/>
<dbReference type="InterPro" id="IPR011066">
    <property type="entry name" value="MscS_channel_C_sf"/>
</dbReference>
<keyword evidence="4 8" id="KW-0812">Transmembrane</keyword>
<feature type="transmembrane region" description="Helical" evidence="8">
    <location>
        <begin position="738"/>
        <end position="756"/>
    </location>
</feature>
<evidence type="ECO:0000313" key="11">
    <source>
        <dbReference type="Proteomes" id="UP000189670"/>
    </source>
</evidence>
<dbReference type="InterPro" id="IPR000595">
    <property type="entry name" value="cNMP-bd_dom"/>
</dbReference>
<evidence type="ECO:0000313" key="10">
    <source>
        <dbReference type="EMBL" id="ETR71706.1"/>
    </source>
</evidence>
<dbReference type="InterPro" id="IPR023408">
    <property type="entry name" value="MscS_beta-dom_sf"/>
</dbReference>
<evidence type="ECO:0000256" key="3">
    <source>
        <dbReference type="ARBA" id="ARBA00022475"/>
    </source>
</evidence>
<feature type="domain" description="Cyclic nucleotide-binding" evidence="9">
    <location>
        <begin position="969"/>
        <end position="1089"/>
    </location>
</feature>
<dbReference type="PANTHER" id="PTHR47151">
    <property type="entry name" value="LEU/ILE/VAL-BINDING ABC TRANSPORTER SUBUNIT"/>
    <property type="match status" value="1"/>
</dbReference>
<proteinExistence type="inferred from homology"/>
<dbReference type="Gene3D" id="2.60.120.10">
    <property type="entry name" value="Jelly Rolls"/>
    <property type="match status" value="1"/>
</dbReference>
<feature type="transmembrane region" description="Helical" evidence="8">
    <location>
        <begin position="627"/>
        <end position="646"/>
    </location>
</feature>
<dbReference type="CDD" id="cd00038">
    <property type="entry name" value="CAP_ED"/>
    <property type="match status" value="1"/>
</dbReference>
<feature type="transmembrane region" description="Helical" evidence="8">
    <location>
        <begin position="768"/>
        <end position="790"/>
    </location>
</feature>
<evidence type="ECO:0000256" key="6">
    <source>
        <dbReference type="ARBA" id="ARBA00022989"/>
    </source>
</evidence>
<dbReference type="InterPro" id="IPR014710">
    <property type="entry name" value="RmlC-like_jellyroll"/>
</dbReference>
<dbReference type="Proteomes" id="UP000189670">
    <property type="component" value="Unassembled WGS sequence"/>
</dbReference>
<dbReference type="Pfam" id="PF13458">
    <property type="entry name" value="Peripla_BP_6"/>
    <property type="match status" value="1"/>
</dbReference>
<dbReference type="Pfam" id="PF00027">
    <property type="entry name" value="cNMP_binding"/>
    <property type="match status" value="1"/>
</dbReference>
<dbReference type="PROSITE" id="PS00889">
    <property type="entry name" value="CNMP_BINDING_2"/>
    <property type="match status" value="1"/>
</dbReference>
<keyword evidence="5" id="KW-0732">Signal</keyword>
<dbReference type="InterPro" id="IPR018488">
    <property type="entry name" value="cNMP-bd_CS"/>
</dbReference>
<protein>
    <recommendedName>
        <fullName evidence="9">Cyclic nucleotide-binding domain-containing protein</fullName>
    </recommendedName>
</protein>
<dbReference type="SUPFAM" id="SSF82689">
    <property type="entry name" value="Mechanosensitive channel protein MscS (YggB), C-terminal domain"/>
    <property type="match status" value="1"/>
</dbReference>
<dbReference type="GO" id="GO:0005886">
    <property type="term" value="C:plasma membrane"/>
    <property type="evidence" value="ECO:0007669"/>
    <property type="project" value="UniProtKB-SubCell"/>
</dbReference>
<dbReference type="PANTHER" id="PTHR47151:SF2">
    <property type="entry name" value="AMINO ACID BINDING PROTEIN"/>
    <property type="match status" value="1"/>
</dbReference>
<dbReference type="Gene3D" id="3.40.50.2300">
    <property type="match status" value="2"/>
</dbReference>
<dbReference type="PROSITE" id="PS50042">
    <property type="entry name" value="CNMP_BINDING_3"/>
    <property type="match status" value="1"/>
</dbReference>
<evidence type="ECO:0000256" key="4">
    <source>
        <dbReference type="ARBA" id="ARBA00022692"/>
    </source>
</evidence>
<dbReference type="SMART" id="SM00100">
    <property type="entry name" value="cNMP"/>
    <property type="match status" value="1"/>
</dbReference>
<dbReference type="SUPFAM" id="SSF50182">
    <property type="entry name" value="Sm-like ribonucleoproteins"/>
    <property type="match status" value="1"/>
</dbReference>
<dbReference type="InterPro" id="IPR028082">
    <property type="entry name" value="Peripla_BP_I"/>
</dbReference>
<dbReference type="SUPFAM" id="SSF53822">
    <property type="entry name" value="Periplasmic binding protein-like I"/>
    <property type="match status" value="1"/>
</dbReference>
<comment type="similarity">
    <text evidence="2">Belongs to the leucine-binding protein family.</text>
</comment>
<dbReference type="Gene3D" id="2.30.30.60">
    <property type="match status" value="1"/>
</dbReference>
<keyword evidence="6 8" id="KW-1133">Transmembrane helix</keyword>
<dbReference type="CDD" id="cd19985">
    <property type="entry name" value="PBP1_ABC_HAAT-like"/>
    <property type="match status" value="1"/>
</dbReference>
<keyword evidence="7 8" id="KW-0472">Membrane</keyword>
<dbReference type="Pfam" id="PF00924">
    <property type="entry name" value="MS_channel_2nd"/>
    <property type="match status" value="1"/>
</dbReference>
<feature type="transmembrane region" description="Helical" evidence="8">
    <location>
        <begin position="700"/>
        <end position="718"/>
    </location>
</feature>
<evidence type="ECO:0000256" key="1">
    <source>
        <dbReference type="ARBA" id="ARBA00004651"/>
    </source>
</evidence>
<name>A0A1V1PAB7_9BACT</name>
<evidence type="ECO:0000259" key="9">
    <source>
        <dbReference type="PROSITE" id="PS50042"/>
    </source>
</evidence>
<evidence type="ECO:0000256" key="7">
    <source>
        <dbReference type="ARBA" id="ARBA00023136"/>
    </source>
</evidence>
<dbReference type="InterPro" id="IPR018490">
    <property type="entry name" value="cNMP-bd_dom_sf"/>
</dbReference>
<dbReference type="PRINTS" id="PR00103">
    <property type="entry name" value="CAMPKINASE"/>
</dbReference>
<comment type="caution">
    <text evidence="10">The sequence shown here is derived from an EMBL/GenBank/DDBJ whole genome shotgun (WGS) entry which is preliminary data.</text>
</comment>
<dbReference type="Gene3D" id="3.30.70.100">
    <property type="match status" value="1"/>
</dbReference>
<dbReference type="SUPFAM" id="SSF51206">
    <property type="entry name" value="cAMP-binding domain-like"/>
    <property type="match status" value="1"/>
</dbReference>
<dbReference type="PROSITE" id="PS00888">
    <property type="entry name" value="CNMP_BINDING_1"/>
    <property type="match status" value="1"/>
</dbReference>
<evidence type="ECO:0000256" key="8">
    <source>
        <dbReference type="SAM" id="Phobius"/>
    </source>
</evidence>